<evidence type="ECO:0000313" key="2">
    <source>
        <dbReference type="Proteomes" id="UP000823891"/>
    </source>
</evidence>
<organism evidence="1 2">
    <name type="scientific">Candidatus Eisenbergiella merdavium</name>
    <dbReference type="NCBI Taxonomy" id="2838551"/>
    <lineage>
        <taxon>Bacteria</taxon>
        <taxon>Bacillati</taxon>
        <taxon>Bacillota</taxon>
        <taxon>Clostridia</taxon>
        <taxon>Lachnospirales</taxon>
        <taxon>Lachnospiraceae</taxon>
        <taxon>Eisenbergiella</taxon>
    </lineage>
</organism>
<accession>A0A9D2NI28</accession>
<comment type="caution">
    <text evidence="1">The sequence shown here is derived from an EMBL/GenBank/DDBJ whole genome shotgun (WGS) entry which is preliminary data.</text>
</comment>
<sequence>MEEEKKKRNPLRDAPGYEICFLPTDRRREYRMGLWNSRTERPELEMIYVNLAEDRIWFADGTMRLLLHTTRRLQTGEYRYGCFEPGKGWLAEGEHLHLERILISEGGDRKAKTFWLWVYDDSGGNGIYRHRLYDSRNRMIGSFTSLRSAREPYEEIEYQKTNDYLVFREKKAGRLLLKKYIIDNEEEQNEKDWK</sequence>
<dbReference type="Proteomes" id="UP000823891">
    <property type="component" value="Unassembled WGS sequence"/>
</dbReference>
<reference evidence="1" key="2">
    <citation type="submission" date="2021-04" db="EMBL/GenBank/DDBJ databases">
        <authorList>
            <person name="Gilroy R."/>
        </authorList>
    </citation>
    <scope>NUCLEOTIDE SEQUENCE</scope>
    <source>
        <strain evidence="1">USAMLcec2-132</strain>
    </source>
</reference>
<dbReference type="EMBL" id="DWWS01000058">
    <property type="protein sequence ID" value="HJC25223.1"/>
    <property type="molecule type" value="Genomic_DNA"/>
</dbReference>
<proteinExistence type="predicted"/>
<reference evidence="1" key="1">
    <citation type="journal article" date="2021" name="PeerJ">
        <title>Extensive microbial diversity within the chicken gut microbiome revealed by metagenomics and culture.</title>
        <authorList>
            <person name="Gilroy R."/>
            <person name="Ravi A."/>
            <person name="Getino M."/>
            <person name="Pursley I."/>
            <person name="Horton D.L."/>
            <person name="Alikhan N.F."/>
            <person name="Baker D."/>
            <person name="Gharbi K."/>
            <person name="Hall N."/>
            <person name="Watson M."/>
            <person name="Adriaenssens E.M."/>
            <person name="Foster-Nyarko E."/>
            <person name="Jarju S."/>
            <person name="Secka A."/>
            <person name="Antonio M."/>
            <person name="Oren A."/>
            <person name="Chaudhuri R.R."/>
            <person name="La Ragione R."/>
            <person name="Hildebrand F."/>
            <person name="Pallen M.J."/>
        </authorList>
    </citation>
    <scope>NUCLEOTIDE SEQUENCE</scope>
    <source>
        <strain evidence="1">USAMLcec2-132</strain>
    </source>
</reference>
<gene>
    <name evidence="1" type="ORF">H9761_16235</name>
</gene>
<protein>
    <submittedName>
        <fullName evidence="1">Uncharacterized protein</fullName>
    </submittedName>
</protein>
<dbReference type="AlphaFoldDB" id="A0A9D2NI28"/>
<name>A0A9D2NI28_9FIRM</name>
<evidence type="ECO:0000313" key="1">
    <source>
        <dbReference type="EMBL" id="HJC25223.1"/>
    </source>
</evidence>